<keyword evidence="9" id="KW-0732">Signal</keyword>
<comment type="subcellular location">
    <subcellularLocation>
        <location evidence="1">Secreted</location>
    </subcellularLocation>
</comment>
<dbReference type="Gene3D" id="2.40.10.10">
    <property type="entry name" value="Trypsin-like serine proteases"/>
    <property type="match status" value="2"/>
</dbReference>
<organism evidence="11 12">
    <name type="scientific">Vespula squamosa</name>
    <name type="common">Southern yellow jacket</name>
    <name type="synonym">Wasp</name>
    <dbReference type="NCBI Taxonomy" id="30214"/>
    <lineage>
        <taxon>Eukaryota</taxon>
        <taxon>Metazoa</taxon>
        <taxon>Ecdysozoa</taxon>
        <taxon>Arthropoda</taxon>
        <taxon>Hexapoda</taxon>
        <taxon>Insecta</taxon>
        <taxon>Pterygota</taxon>
        <taxon>Neoptera</taxon>
        <taxon>Endopterygota</taxon>
        <taxon>Hymenoptera</taxon>
        <taxon>Apocrita</taxon>
        <taxon>Aculeata</taxon>
        <taxon>Vespoidea</taxon>
        <taxon>Vespidae</taxon>
        <taxon>Vespinae</taxon>
        <taxon>Vespula</taxon>
    </lineage>
</organism>
<evidence type="ECO:0000256" key="2">
    <source>
        <dbReference type="ARBA" id="ARBA00022525"/>
    </source>
</evidence>
<dbReference type="GO" id="GO:0005576">
    <property type="term" value="C:extracellular region"/>
    <property type="evidence" value="ECO:0007669"/>
    <property type="project" value="UniProtKB-SubCell"/>
</dbReference>
<dbReference type="SMART" id="SM00020">
    <property type="entry name" value="Tryp_SPc"/>
    <property type="match status" value="2"/>
</dbReference>
<dbReference type="AlphaFoldDB" id="A0ABD2ABJ9"/>
<reference evidence="11 12" key="1">
    <citation type="journal article" date="2024" name="Ann. Entomol. Soc. Am.">
        <title>Genomic analyses of the southern and eastern yellowjacket wasps (Hymenoptera: Vespidae) reveal evolutionary signatures of social life.</title>
        <authorList>
            <person name="Catto M.A."/>
            <person name="Caine P.B."/>
            <person name="Orr S.E."/>
            <person name="Hunt B.G."/>
            <person name="Goodisman M.A.D."/>
        </authorList>
    </citation>
    <scope>NUCLEOTIDE SEQUENCE [LARGE SCALE GENOMIC DNA]</scope>
    <source>
        <strain evidence="11">233</strain>
        <tissue evidence="11">Head and thorax</tissue>
    </source>
</reference>
<gene>
    <name evidence="11" type="ORF">V1478_011860</name>
</gene>
<dbReference type="InterPro" id="IPR009003">
    <property type="entry name" value="Peptidase_S1_PA"/>
</dbReference>
<keyword evidence="3 8" id="KW-0645">Protease</keyword>
<dbReference type="CDD" id="cd00190">
    <property type="entry name" value="Tryp_SPc"/>
    <property type="match status" value="2"/>
</dbReference>
<feature type="chain" id="PRO_5044890032" evidence="9">
    <location>
        <begin position="16"/>
        <end position="559"/>
    </location>
</feature>
<dbReference type="PROSITE" id="PS00135">
    <property type="entry name" value="TRYPSIN_SER"/>
    <property type="match status" value="1"/>
</dbReference>
<dbReference type="SUPFAM" id="SSF50494">
    <property type="entry name" value="Trypsin-like serine proteases"/>
    <property type="match status" value="2"/>
</dbReference>
<evidence type="ECO:0000313" key="12">
    <source>
        <dbReference type="Proteomes" id="UP001607302"/>
    </source>
</evidence>
<evidence type="ECO:0000256" key="8">
    <source>
        <dbReference type="RuleBase" id="RU363034"/>
    </source>
</evidence>
<evidence type="ECO:0000259" key="10">
    <source>
        <dbReference type="PROSITE" id="PS50240"/>
    </source>
</evidence>
<keyword evidence="2" id="KW-0964">Secreted</keyword>
<dbReference type="Pfam" id="PF00089">
    <property type="entry name" value="Trypsin"/>
    <property type="match status" value="2"/>
</dbReference>
<dbReference type="GO" id="GO:0006508">
    <property type="term" value="P:proteolysis"/>
    <property type="evidence" value="ECO:0007669"/>
    <property type="project" value="UniProtKB-KW"/>
</dbReference>
<evidence type="ECO:0000256" key="9">
    <source>
        <dbReference type="SAM" id="SignalP"/>
    </source>
</evidence>
<dbReference type="FunFam" id="2.40.10.10:FF:000068">
    <property type="entry name" value="transmembrane protease serine 2"/>
    <property type="match status" value="2"/>
</dbReference>
<dbReference type="FunFam" id="2.40.10.10:FF:000002">
    <property type="entry name" value="Transmembrane protease serine"/>
    <property type="match status" value="1"/>
</dbReference>
<dbReference type="Proteomes" id="UP001607302">
    <property type="component" value="Unassembled WGS sequence"/>
</dbReference>
<comment type="caution">
    <text evidence="11">The sequence shown here is derived from an EMBL/GenBank/DDBJ whole genome shotgun (WGS) entry which is preliminary data.</text>
</comment>
<proteinExistence type="inferred from homology"/>
<evidence type="ECO:0000256" key="6">
    <source>
        <dbReference type="ARBA" id="ARBA00023157"/>
    </source>
</evidence>
<dbReference type="PANTHER" id="PTHR24264">
    <property type="entry name" value="TRYPSIN-RELATED"/>
    <property type="match status" value="1"/>
</dbReference>
<dbReference type="InterPro" id="IPR001254">
    <property type="entry name" value="Trypsin_dom"/>
</dbReference>
<evidence type="ECO:0000256" key="5">
    <source>
        <dbReference type="ARBA" id="ARBA00022825"/>
    </source>
</evidence>
<dbReference type="GO" id="GO:0008236">
    <property type="term" value="F:serine-type peptidase activity"/>
    <property type="evidence" value="ECO:0007669"/>
    <property type="project" value="UniProtKB-KW"/>
</dbReference>
<evidence type="ECO:0000256" key="7">
    <source>
        <dbReference type="ARBA" id="ARBA00024195"/>
    </source>
</evidence>
<protein>
    <submittedName>
        <fullName evidence="11">Transmembrane protease serine 9-like</fullName>
    </submittedName>
</protein>
<evidence type="ECO:0000256" key="4">
    <source>
        <dbReference type="ARBA" id="ARBA00022801"/>
    </source>
</evidence>
<feature type="domain" description="Peptidase S1" evidence="10">
    <location>
        <begin position="305"/>
        <end position="553"/>
    </location>
</feature>
<dbReference type="PRINTS" id="PR00722">
    <property type="entry name" value="CHYMOTRYPSIN"/>
</dbReference>
<name>A0ABD2ABJ9_VESSQ</name>
<dbReference type="InterPro" id="IPR001314">
    <property type="entry name" value="Peptidase_S1A"/>
</dbReference>
<dbReference type="PANTHER" id="PTHR24264:SF65">
    <property type="entry name" value="SRCR DOMAIN-CONTAINING PROTEIN"/>
    <property type="match status" value="1"/>
</dbReference>
<sequence>MKLILCATLFVVALADKFVHEKPYPGLKLPSFSPHFINGINAKKGEFPYHVSLQWGATASRLQHFCGGAVINKNWILTAGHCVTSVPTFGKFVVKAGKYSLRSSDINEQTAEVEKSIVHESYVGGVAPYDIALLKLKTSLFLNSAISAVTLPADENEPDRYKFYILSGWGSISTSSVAEMADNLQKVNATILRFEHCDFDLKDLIGSSPLHKTNICVIPLDDICSADSGGPLVFKNSNGLFEIIGIVSWSILPCGNHNLPSIYTKISMMIDVLSLLLLYLSVVTCKDIEEFPQRSMMLAQRPTRIVGGKNAEKGLYPWQLSIHWGDPLRKLPQRHICGGSLLTAGWVLTAGHCKTLAPKSGEFLILAGKYKLGVLEDTEQSRKVVDVFVYPIYNGTVAPYDIALMKLEYPFELNPFVSTVLLPYPETIPEGEAILTGWGSISRTKLPKNPEILQAATLKILDYNLCKRTLDKSLRHERRNPLDPTNICTGPLDGSLSACKGDSGGPLVSLNAFGQVEIIGIVSWGLFPCGGKNAPSVYTRVSAYITWISWLIYLAGIDK</sequence>
<keyword evidence="4 8" id="KW-0378">Hydrolase</keyword>
<evidence type="ECO:0000313" key="11">
    <source>
        <dbReference type="EMBL" id="KAL2717984.1"/>
    </source>
</evidence>
<keyword evidence="5 8" id="KW-0720">Serine protease</keyword>
<feature type="signal peptide" evidence="9">
    <location>
        <begin position="1"/>
        <end position="15"/>
    </location>
</feature>
<dbReference type="InterPro" id="IPR050127">
    <property type="entry name" value="Serine_Proteases_S1"/>
</dbReference>
<comment type="similarity">
    <text evidence="7">Belongs to the peptidase S1 family. CLIP subfamily.</text>
</comment>
<keyword evidence="12" id="KW-1185">Reference proteome</keyword>
<dbReference type="PROSITE" id="PS50240">
    <property type="entry name" value="TRYPSIN_DOM"/>
    <property type="match status" value="2"/>
</dbReference>
<evidence type="ECO:0000256" key="3">
    <source>
        <dbReference type="ARBA" id="ARBA00022670"/>
    </source>
</evidence>
<dbReference type="InterPro" id="IPR043504">
    <property type="entry name" value="Peptidase_S1_PA_chymotrypsin"/>
</dbReference>
<keyword evidence="6" id="KW-1015">Disulfide bond</keyword>
<accession>A0ABD2ABJ9</accession>
<evidence type="ECO:0000256" key="1">
    <source>
        <dbReference type="ARBA" id="ARBA00004613"/>
    </source>
</evidence>
<dbReference type="PROSITE" id="PS00134">
    <property type="entry name" value="TRYPSIN_HIS"/>
    <property type="match status" value="2"/>
</dbReference>
<dbReference type="EMBL" id="JAUDFV010000152">
    <property type="protein sequence ID" value="KAL2717984.1"/>
    <property type="molecule type" value="Genomic_DNA"/>
</dbReference>
<dbReference type="InterPro" id="IPR033116">
    <property type="entry name" value="TRYPSIN_SER"/>
</dbReference>
<dbReference type="InterPro" id="IPR018114">
    <property type="entry name" value="TRYPSIN_HIS"/>
</dbReference>
<feature type="domain" description="Peptidase S1" evidence="10">
    <location>
        <begin position="36"/>
        <end position="278"/>
    </location>
</feature>